<evidence type="ECO:0000313" key="4">
    <source>
        <dbReference type="Proteomes" id="UP001597526"/>
    </source>
</evidence>
<feature type="domain" description="ISXO2-like transposase" evidence="2">
    <location>
        <begin position="125"/>
        <end position="282"/>
    </location>
</feature>
<dbReference type="Pfam" id="PF12760">
    <property type="entry name" value="Zn_ribbon_IS1595"/>
    <property type="match status" value="1"/>
</dbReference>
<keyword evidence="4" id="KW-1185">Reference proteome</keyword>
<dbReference type="PANTHER" id="PTHR47163:SF2">
    <property type="entry name" value="SI:DKEY-17M8.2"/>
    <property type="match status" value="1"/>
</dbReference>
<reference evidence="4" key="1">
    <citation type="journal article" date="2019" name="Int. J. Syst. Evol. Microbiol.">
        <title>The Global Catalogue of Microorganisms (GCM) 10K type strain sequencing project: providing services to taxonomists for standard genome sequencing and annotation.</title>
        <authorList>
            <consortium name="The Broad Institute Genomics Platform"/>
            <consortium name="The Broad Institute Genome Sequencing Center for Infectious Disease"/>
            <person name="Wu L."/>
            <person name="Ma J."/>
        </authorList>
    </citation>
    <scope>NUCLEOTIDE SEQUENCE [LARGE SCALE GENOMIC DNA]</scope>
    <source>
        <strain evidence="4">KCTC 52368</strain>
    </source>
</reference>
<evidence type="ECO:0000313" key="3">
    <source>
        <dbReference type="EMBL" id="MFD2588827.1"/>
    </source>
</evidence>
<dbReference type="RefSeq" id="WP_377768292.1">
    <property type="nucleotide sequence ID" value="NZ_JBHULB010000082.1"/>
</dbReference>
<comment type="caution">
    <text evidence="3">The sequence shown here is derived from an EMBL/GenBank/DDBJ whole genome shotgun (WGS) entry which is preliminary data.</text>
</comment>
<dbReference type="PANTHER" id="PTHR47163">
    <property type="entry name" value="DDE_TNP_IS1595 DOMAIN-CONTAINING PROTEIN"/>
    <property type="match status" value="1"/>
</dbReference>
<protein>
    <submittedName>
        <fullName evidence="3">IS1595 family transposase</fullName>
    </submittedName>
</protein>
<evidence type="ECO:0000259" key="2">
    <source>
        <dbReference type="SMART" id="SM01126"/>
    </source>
</evidence>
<dbReference type="SMART" id="SM01126">
    <property type="entry name" value="DDE_Tnp_IS1595"/>
    <property type="match status" value="1"/>
</dbReference>
<feature type="region of interest" description="Disordered" evidence="1">
    <location>
        <begin position="144"/>
        <end position="163"/>
    </location>
</feature>
<accession>A0ABW5N059</accession>
<dbReference type="InterPro" id="IPR024445">
    <property type="entry name" value="Tnp_ISXO2-like"/>
</dbReference>
<dbReference type="InterPro" id="IPR053164">
    <property type="entry name" value="IS1016-like_transposase"/>
</dbReference>
<name>A0ABW5N059_9FLAO</name>
<dbReference type="Pfam" id="PF12762">
    <property type="entry name" value="DDE_Tnp_IS1595"/>
    <property type="match status" value="1"/>
</dbReference>
<dbReference type="InterPro" id="IPR024442">
    <property type="entry name" value="Transposase_Zn_ribbon"/>
</dbReference>
<dbReference type="Proteomes" id="UP001597526">
    <property type="component" value="Unassembled WGS sequence"/>
</dbReference>
<gene>
    <name evidence="3" type="ORF">ACFSQJ_18010</name>
</gene>
<evidence type="ECO:0000256" key="1">
    <source>
        <dbReference type="SAM" id="MobiDB-lite"/>
    </source>
</evidence>
<organism evidence="3 4">
    <name type="scientific">Croceitalea marina</name>
    <dbReference type="NCBI Taxonomy" id="1775166"/>
    <lineage>
        <taxon>Bacteria</taxon>
        <taxon>Pseudomonadati</taxon>
        <taxon>Bacteroidota</taxon>
        <taxon>Flavobacteriia</taxon>
        <taxon>Flavobacteriales</taxon>
        <taxon>Flavobacteriaceae</taxon>
        <taxon>Croceitalea</taxon>
    </lineage>
</organism>
<dbReference type="NCBIfam" id="NF033547">
    <property type="entry name" value="transpos_IS1595"/>
    <property type="match status" value="1"/>
</dbReference>
<sequence>MQFKSLPQLLDFFKDEATGIAYYETIRWGGEPHCPHCGCEKPYKTNRGWKCRDKECHKKFTVRVGTIFENSKIPFRIWFAAIWLATEHKKGISSVQLAIDLGITQKTAWFVLHRIREMLREKAPQMLGENKMVEIDASYVGGKESNKHLRKRRSQNDKNLTNEGEPYKAKKAIIGIIERDGKVALKHVSGETTNIMVDFVKTHVPADSTIYSDEAAAYKQLKKTYKHDNVKHSLNIYVEGQVHTNTIENFWSVLKRGLYGVYHQVSDKHISRYLDEYAARFNNRSKTSNQRFHQFLEGSESVLSYKGLVK</sequence>
<dbReference type="EMBL" id="JBHULB010000082">
    <property type="protein sequence ID" value="MFD2588827.1"/>
    <property type="molecule type" value="Genomic_DNA"/>
</dbReference>
<proteinExistence type="predicted"/>